<keyword evidence="4" id="KW-0997">Cell inner membrane</keyword>
<proteinExistence type="inferred from homology"/>
<evidence type="ECO:0000256" key="4">
    <source>
        <dbReference type="ARBA" id="ARBA00022519"/>
    </source>
</evidence>
<evidence type="ECO:0000256" key="6">
    <source>
        <dbReference type="ARBA" id="ARBA00022679"/>
    </source>
</evidence>
<evidence type="ECO:0000256" key="3">
    <source>
        <dbReference type="ARBA" id="ARBA00022475"/>
    </source>
</evidence>
<keyword evidence="15" id="KW-1185">Reference proteome</keyword>
<keyword evidence="5" id="KW-0328">Glycosyltransferase</keyword>
<dbReference type="GO" id="GO:0005886">
    <property type="term" value="C:plasma membrane"/>
    <property type="evidence" value="ECO:0007669"/>
    <property type="project" value="UniProtKB-SubCell"/>
</dbReference>
<dbReference type="PANTHER" id="PTHR30160:SF19">
    <property type="entry name" value="LIPOPOLYSACCHARIDE HEPTOSYLTRANSFERASE 1"/>
    <property type="match status" value="1"/>
</dbReference>
<dbReference type="EC" id="2.4.99.23" evidence="10"/>
<protein>
    <recommendedName>
        <fullName evidence="11">Lipopolysaccharide heptosyltransferase 1</fullName>
        <ecNumber evidence="10">2.4.99.23</ecNumber>
    </recommendedName>
    <alternativeName>
        <fullName evidence="12">ADP-heptose:lipopolysaccharide heptosyltransferase I</fullName>
    </alternativeName>
</protein>
<evidence type="ECO:0000256" key="11">
    <source>
        <dbReference type="ARBA" id="ARBA00044190"/>
    </source>
</evidence>
<dbReference type="SUPFAM" id="SSF53756">
    <property type="entry name" value="UDP-Glycosyltransferase/glycogen phosphorylase"/>
    <property type="match status" value="1"/>
</dbReference>
<evidence type="ECO:0000256" key="2">
    <source>
        <dbReference type="ARBA" id="ARBA00004713"/>
    </source>
</evidence>
<evidence type="ECO:0000313" key="15">
    <source>
        <dbReference type="Proteomes" id="UP000253250"/>
    </source>
</evidence>
<evidence type="ECO:0000256" key="10">
    <source>
        <dbReference type="ARBA" id="ARBA00044041"/>
    </source>
</evidence>
<evidence type="ECO:0000256" key="9">
    <source>
        <dbReference type="ARBA" id="ARBA00043995"/>
    </source>
</evidence>
<dbReference type="GO" id="GO:0008713">
    <property type="term" value="F:ADP-heptose-lipopolysaccharide heptosyltransferase activity"/>
    <property type="evidence" value="ECO:0007669"/>
    <property type="project" value="TreeGrafter"/>
</dbReference>
<keyword evidence="7" id="KW-0448">Lipopolysaccharide biosynthesis</keyword>
<keyword evidence="8" id="KW-0472">Membrane</keyword>
<evidence type="ECO:0000256" key="7">
    <source>
        <dbReference type="ARBA" id="ARBA00022985"/>
    </source>
</evidence>
<evidence type="ECO:0000256" key="8">
    <source>
        <dbReference type="ARBA" id="ARBA00023136"/>
    </source>
</evidence>
<dbReference type="EMBL" id="PSYR01000001">
    <property type="protein sequence ID" value="RCN58264.1"/>
    <property type="molecule type" value="Genomic_DNA"/>
</dbReference>
<name>A0A368HFT7_9GAMM</name>
<comment type="catalytic activity">
    <reaction evidence="13">
        <text>an alpha-Kdo-(2-&gt;4)-alpha-Kdo-(2-&gt;6)-lipid A + ADP-L-glycero-beta-D-manno-heptose = an L-alpha-D-Hep-(1-&gt;5)-[alpha-Kdo-(2-&gt;4)]-alpha-Kdo-(2-&gt;6)-lipid A + ADP + H(+)</text>
        <dbReference type="Rhea" id="RHEA:74067"/>
        <dbReference type="ChEBI" id="CHEBI:15378"/>
        <dbReference type="ChEBI" id="CHEBI:61506"/>
        <dbReference type="ChEBI" id="CHEBI:176431"/>
        <dbReference type="ChEBI" id="CHEBI:193068"/>
        <dbReference type="ChEBI" id="CHEBI:456216"/>
        <dbReference type="EC" id="2.4.99.23"/>
    </reaction>
</comment>
<dbReference type="GO" id="GO:0005829">
    <property type="term" value="C:cytosol"/>
    <property type="evidence" value="ECO:0007669"/>
    <property type="project" value="TreeGrafter"/>
</dbReference>
<comment type="pathway">
    <text evidence="2">Bacterial outer membrane biogenesis; LPS core biosynthesis.</text>
</comment>
<dbReference type="NCBIfam" id="TIGR02193">
    <property type="entry name" value="heptsyl_trn_I"/>
    <property type="match status" value="1"/>
</dbReference>
<gene>
    <name evidence="14" type="primary">waaC</name>
    <name evidence="14" type="ORF">C4900_00210</name>
</gene>
<evidence type="ECO:0000256" key="1">
    <source>
        <dbReference type="ARBA" id="ARBA00004515"/>
    </source>
</evidence>
<dbReference type="OrthoDB" id="9767552at2"/>
<keyword evidence="3" id="KW-1003">Cell membrane</keyword>
<reference evidence="14 15" key="1">
    <citation type="submission" date="2018-02" db="EMBL/GenBank/DDBJ databases">
        <title>Insights into the biology of acidophilic members of the Acidiferrobacteraceae family derived from comparative genomic analyses.</title>
        <authorList>
            <person name="Issotta F."/>
            <person name="Thyssen C."/>
            <person name="Mena C."/>
            <person name="Moya A."/>
            <person name="Bellenberg S."/>
            <person name="Sproer C."/>
            <person name="Covarrubias P.C."/>
            <person name="Sand W."/>
            <person name="Quatrini R."/>
            <person name="Vera M."/>
        </authorList>
    </citation>
    <scope>NUCLEOTIDE SEQUENCE [LARGE SCALE GENOMIC DNA]</scope>
    <source>
        <strain evidence="15">m-1</strain>
    </source>
</reference>
<dbReference type="AlphaFoldDB" id="A0A368HFT7"/>
<dbReference type="RefSeq" id="WP_114282081.1">
    <property type="nucleotide sequence ID" value="NZ_PSYR01000001.1"/>
</dbReference>
<dbReference type="PANTHER" id="PTHR30160">
    <property type="entry name" value="TETRAACYLDISACCHARIDE 4'-KINASE-RELATED"/>
    <property type="match status" value="1"/>
</dbReference>
<evidence type="ECO:0000256" key="13">
    <source>
        <dbReference type="ARBA" id="ARBA00049201"/>
    </source>
</evidence>
<sequence>MHVLLVKTSSLGDVVHNLPMVTDMAAMRPGIVIDWLVEPAFADIPAMHPAIHSVIPADIRRWLRAPWDRETWRGVKELRARLTKTRYDLILDTQGLVKSALVARLAQGPLYGPDRRSAREPLAATLYARGLAMSWDRHAVWRNRMLGAGALGYPLPATMPDYGLTMTPAGHTGEPVCVAFHATSRASKLWPPGHWVTLGKALCQRGLRILLPSGNAREQAAATEIAAAIGGRVEALPRTGIRELAGLIAGARMTVGVDTGLLHLAAALGRPTVGIFRDSDPRQTGVLARDAVDLGGLQSCPTVDEVLTALGRLGLGDAA</sequence>
<dbReference type="InterPro" id="IPR011908">
    <property type="entry name" value="LipoPS_heptosylTferase-I"/>
</dbReference>
<dbReference type="Proteomes" id="UP000253250">
    <property type="component" value="Unassembled WGS sequence"/>
</dbReference>
<accession>A0A368HFT7</accession>
<evidence type="ECO:0000256" key="12">
    <source>
        <dbReference type="ARBA" id="ARBA00044330"/>
    </source>
</evidence>
<evidence type="ECO:0000313" key="14">
    <source>
        <dbReference type="EMBL" id="RCN58264.1"/>
    </source>
</evidence>
<dbReference type="CDD" id="cd03789">
    <property type="entry name" value="GT9_LPS_heptosyltransferase"/>
    <property type="match status" value="1"/>
</dbReference>
<comment type="subcellular location">
    <subcellularLocation>
        <location evidence="1">Cell inner membrane</location>
        <topology evidence="1">Peripheral membrane protein</topology>
        <orientation evidence="1">Cytoplasmic side</orientation>
    </subcellularLocation>
</comment>
<comment type="similarity">
    <text evidence="9">Belongs to the glycosyltransferase 9 family.</text>
</comment>
<organism evidence="14 15">
    <name type="scientific">Acidiferrobacter thiooxydans</name>
    <dbReference type="NCBI Taxonomy" id="163359"/>
    <lineage>
        <taxon>Bacteria</taxon>
        <taxon>Pseudomonadati</taxon>
        <taxon>Pseudomonadota</taxon>
        <taxon>Gammaproteobacteria</taxon>
        <taxon>Acidiferrobacterales</taxon>
        <taxon>Acidiferrobacteraceae</taxon>
        <taxon>Acidiferrobacter</taxon>
    </lineage>
</organism>
<dbReference type="GO" id="GO:0009244">
    <property type="term" value="P:lipopolysaccharide core region biosynthetic process"/>
    <property type="evidence" value="ECO:0007669"/>
    <property type="project" value="InterPro"/>
</dbReference>
<evidence type="ECO:0000256" key="5">
    <source>
        <dbReference type="ARBA" id="ARBA00022676"/>
    </source>
</evidence>
<dbReference type="InterPro" id="IPR002201">
    <property type="entry name" value="Glyco_trans_9"/>
</dbReference>
<dbReference type="InterPro" id="IPR051199">
    <property type="entry name" value="LPS_LOS_Heptosyltrfase"/>
</dbReference>
<comment type="caution">
    <text evidence="14">The sequence shown here is derived from an EMBL/GenBank/DDBJ whole genome shotgun (WGS) entry which is preliminary data.</text>
</comment>
<dbReference type="Gene3D" id="3.40.50.2000">
    <property type="entry name" value="Glycogen Phosphorylase B"/>
    <property type="match status" value="2"/>
</dbReference>
<keyword evidence="6 14" id="KW-0808">Transferase</keyword>
<dbReference type="Pfam" id="PF01075">
    <property type="entry name" value="Glyco_transf_9"/>
    <property type="match status" value="1"/>
</dbReference>